<dbReference type="OrthoDB" id="1708389at2759"/>
<protein>
    <submittedName>
        <fullName evidence="2">Uncharacterized protein</fullName>
    </submittedName>
</protein>
<reference evidence="2 3" key="1">
    <citation type="submission" date="2014-03" db="EMBL/GenBank/DDBJ databases">
        <title>Draft genome of the hookworm Oesophagostomum dentatum.</title>
        <authorList>
            <person name="Mitreva M."/>
        </authorList>
    </citation>
    <scope>NUCLEOTIDE SEQUENCE [LARGE SCALE GENOMIC DNA]</scope>
    <source>
        <strain evidence="2 3">OD-Hann</strain>
    </source>
</reference>
<dbReference type="Proteomes" id="UP000053660">
    <property type="component" value="Unassembled WGS sequence"/>
</dbReference>
<keyword evidence="3" id="KW-1185">Reference proteome</keyword>
<dbReference type="AlphaFoldDB" id="A0A0B1TC83"/>
<name>A0A0B1TC83_OESDE</name>
<accession>A0A0B1TC83</accession>
<evidence type="ECO:0000256" key="1">
    <source>
        <dbReference type="SAM" id="MobiDB-lite"/>
    </source>
</evidence>
<organism evidence="2 3">
    <name type="scientific">Oesophagostomum dentatum</name>
    <name type="common">Nodular worm</name>
    <dbReference type="NCBI Taxonomy" id="61180"/>
    <lineage>
        <taxon>Eukaryota</taxon>
        <taxon>Metazoa</taxon>
        <taxon>Ecdysozoa</taxon>
        <taxon>Nematoda</taxon>
        <taxon>Chromadorea</taxon>
        <taxon>Rhabditida</taxon>
        <taxon>Rhabditina</taxon>
        <taxon>Rhabditomorpha</taxon>
        <taxon>Strongyloidea</taxon>
        <taxon>Strongylidae</taxon>
        <taxon>Oesophagostomum</taxon>
    </lineage>
</organism>
<sequence length="257" mass="28079">MSGEYDGCGLTLGVRIFITTYLFHRFPRLRKRLDTYGWFYRNLPVKSTKEITPSLVSAPNGIPSLGSRSSPVPRRPPNPFGVFTSRLGSNFNLETGSQHSLLSPKHSSLLNINSLAGKGSAPNLQISYKGSAECLSEPSLTAHTRNQWNLNAAMDTLDPTAVPSVPRATRAAVSPLAVITNSPAPPQDPPPCDKAEKSSNETDEDDLTESSSRLSFYSNEDDDSLQEDPMIDNVLACEFLCYKSKKKHAVLAAHLFP</sequence>
<feature type="region of interest" description="Disordered" evidence="1">
    <location>
        <begin position="179"/>
        <end position="226"/>
    </location>
</feature>
<feature type="compositionally biased region" description="Basic and acidic residues" evidence="1">
    <location>
        <begin position="191"/>
        <end position="200"/>
    </location>
</feature>
<evidence type="ECO:0000313" key="3">
    <source>
        <dbReference type="Proteomes" id="UP000053660"/>
    </source>
</evidence>
<proteinExistence type="predicted"/>
<feature type="compositionally biased region" description="Polar residues" evidence="1">
    <location>
        <begin position="209"/>
        <end position="218"/>
    </location>
</feature>
<evidence type="ECO:0000313" key="2">
    <source>
        <dbReference type="EMBL" id="KHJ93706.1"/>
    </source>
</evidence>
<gene>
    <name evidence="2" type="ORF">OESDEN_06377</name>
</gene>
<dbReference type="EMBL" id="KN550644">
    <property type="protein sequence ID" value="KHJ93706.1"/>
    <property type="molecule type" value="Genomic_DNA"/>
</dbReference>